<feature type="region of interest" description="Disordered" evidence="1">
    <location>
        <begin position="1"/>
        <end position="37"/>
    </location>
</feature>
<name>A0AB34FEH7_9HYPO</name>
<gene>
    <name evidence="2" type="ORF">O9K51_10704</name>
</gene>
<evidence type="ECO:0000256" key="1">
    <source>
        <dbReference type="SAM" id="MobiDB-lite"/>
    </source>
</evidence>
<evidence type="ECO:0000313" key="3">
    <source>
        <dbReference type="Proteomes" id="UP001163105"/>
    </source>
</evidence>
<reference evidence="2" key="1">
    <citation type="submission" date="2023-01" db="EMBL/GenBank/DDBJ databases">
        <title>The growth and conidiation of Purpureocillium lavendulum are regulated by nitrogen source and histone H3K14 acetylation.</title>
        <authorList>
            <person name="Tang P."/>
            <person name="Han J."/>
            <person name="Zhang C."/>
            <person name="Tang P."/>
            <person name="Qi F."/>
            <person name="Zhang K."/>
            <person name="Liang L."/>
        </authorList>
    </citation>
    <scope>NUCLEOTIDE SEQUENCE</scope>
    <source>
        <strain evidence="2">YMF1.00683</strain>
    </source>
</reference>
<feature type="compositionally biased region" description="Polar residues" evidence="1">
    <location>
        <begin position="11"/>
        <end position="24"/>
    </location>
</feature>
<dbReference type="EMBL" id="JAQHRD010000017">
    <property type="protein sequence ID" value="KAJ6436740.1"/>
    <property type="molecule type" value="Genomic_DNA"/>
</dbReference>
<dbReference type="Proteomes" id="UP001163105">
    <property type="component" value="Unassembled WGS sequence"/>
</dbReference>
<keyword evidence="3" id="KW-1185">Reference proteome</keyword>
<protein>
    <submittedName>
        <fullName evidence="2">Uncharacterized protein</fullName>
    </submittedName>
</protein>
<organism evidence="2 3">
    <name type="scientific">Purpureocillium lavendulum</name>
    <dbReference type="NCBI Taxonomy" id="1247861"/>
    <lineage>
        <taxon>Eukaryota</taxon>
        <taxon>Fungi</taxon>
        <taxon>Dikarya</taxon>
        <taxon>Ascomycota</taxon>
        <taxon>Pezizomycotina</taxon>
        <taxon>Sordariomycetes</taxon>
        <taxon>Hypocreomycetidae</taxon>
        <taxon>Hypocreales</taxon>
        <taxon>Ophiocordycipitaceae</taxon>
        <taxon>Purpureocillium</taxon>
    </lineage>
</organism>
<accession>A0AB34FEH7</accession>
<evidence type="ECO:0000313" key="2">
    <source>
        <dbReference type="EMBL" id="KAJ6436740.1"/>
    </source>
</evidence>
<proteinExistence type="predicted"/>
<dbReference type="AlphaFoldDB" id="A0AB34FEH7"/>
<sequence>MNARSLGVYSGGNSDSENAPSPSVYSGGDSDSENDSLFDKLLEDVSSNVCFRGESMQSKLLRDNEQTLGHKPEPMRQRWNDVRQAANDLWSTLKDVRRRMEIEKNKWMANCNAF</sequence>
<comment type="caution">
    <text evidence="2">The sequence shown here is derived from an EMBL/GenBank/DDBJ whole genome shotgun (WGS) entry which is preliminary data.</text>
</comment>